<sequence length="42" mass="4835">MFFPILPRRKERRGVILGILYYKVGAPRTLLLGVMPPLKNLP</sequence>
<dbReference type="EMBL" id="LXQA011443312">
    <property type="protein sequence ID" value="MCI97440.1"/>
    <property type="molecule type" value="Genomic_DNA"/>
</dbReference>
<evidence type="ECO:0000313" key="2">
    <source>
        <dbReference type="Proteomes" id="UP000265520"/>
    </source>
</evidence>
<dbReference type="AlphaFoldDB" id="A0A392WHC8"/>
<accession>A0A392WHC8</accession>
<name>A0A392WHC8_9FABA</name>
<dbReference type="Proteomes" id="UP000265520">
    <property type="component" value="Unassembled WGS sequence"/>
</dbReference>
<proteinExistence type="predicted"/>
<reference evidence="1 2" key="1">
    <citation type="journal article" date="2018" name="Front. Plant Sci.">
        <title>Red Clover (Trifolium pratense) and Zigzag Clover (T. medium) - A Picture of Genomic Similarities and Differences.</title>
        <authorList>
            <person name="Dluhosova J."/>
            <person name="Istvanek J."/>
            <person name="Nedelnik J."/>
            <person name="Repkova J."/>
        </authorList>
    </citation>
    <scope>NUCLEOTIDE SEQUENCE [LARGE SCALE GENOMIC DNA]</scope>
    <source>
        <strain evidence="2">cv. 10/8</strain>
        <tissue evidence="1">Leaf</tissue>
    </source>
</reference>
<protein>
    <submittedName>
        <fullName evidence="1">Uncharacterized protein</fullName>
    </submittedName>
</protein>
<keyword evidence="2" id="KW-1185">Reference proteome</keyword>
<comment type="caution">
    <text evidence="1">The sequence shown here is derived from an EMBL/GenBank/DDBJ whole genome shotgun (WGS) entry which is preliminary data.</text>
</comment>
<organism evidence="1 2">
    <name type="scientific">Trifolium medium</name>
    <dbReference type="NCBI Taxonomy" id="97028"/>
    <lineage>
        <taxon>Eukaryota</taxon>
        <taxon>Viridiplantae</taxon>
        <taxon>Streptophyta</taxon>
        <taxon>Embryophyta</taxon>
        <taxon>Tracheophyta</taxon>
        <taxon>Spermatophyta</taxon>
        <taxon>Magnoliopsida</taxon>
        <taxon>eudicotyledons</taxon>
        <taxon>Gunneridae</taxon>
        <taxon>Pentapetalae</taxon>
        <taxon>rosids</taxon>
        <taxon>fabids</taxon>
        <taxon>Fabales</taxon>
        <taxon>Fabaceae</taxon>
        <taxon>Papilionoideae</taxon>
        <taxon>50 kb inversion clade</taxon>
        <taxon>NPAAA clade</taxon>
        <taxon>Hologalegina</taxon>
        <taxon>IRL clade</taxon>
        <taxon>Trifolieae</taxon>
        <taxon>Trifolium</taxon>
    </lineage>
</organism>
<feature type="non-terminal residue" evidence="1">
    <location>
        <position position="42"/>
    </location>
</feature>
<evidence type="ECO:0000313" key="1">
    <source>
        <dbReference type="EMBL" id="MCI97440.1"/>
    </source>
</evidence>